<feature type="compositionally biased region" description="Acidic residues" evidence="1">
    <location>
        <begin position="1173"/>
        <end position="1192"/>
    </location>
</feature>
<gene>
    <name evidence="3" type="ORF">EJ06DRAFT_512938</name>
</gene>
<feature type="compositionally biased region" description="Acidic residues" evidence="1">
    <location>
        <begin position="48"/>
        <end position="66"/>
    </location>
</feature>
<dbReference type="Gene3D" id="1.25.10.10">
    <property type="entry name" value="Leucine-rich Repeat Variant"/>
    <property type="match status" value="1"/>
</dbReference>
<feature type="compositionally biased region" description="Acidic residues" evidence="1">
    <location>
        <begin position="1019"/>
        <end position="1044"/>
    </location>
</feature>
<evidence type="ECO:0000313" key="4">
    <source>
        <dbReference type="Proteomes" id="UP000799640"/>
    </source>
</evidence>
<dbReference type="InterPro" id="IPR039662">
    <property type="entry name" value="Cohesin_Scc3/SA"/>
</dbReference>
<protein>
    <submittedName>
        <fullName evidence="3">STAG-domain-containing protein</fullName>
    </submittedName>
</protein>
<dbReference type="GO" id="GO:0000785">
    <property type="term" value="C:chromatin"/>
    <property type="evidence" value="ECO:0007669"/>
    <property type="project" value="TreeGrafter"/>
</dbReference>
<name>A0A6G1HS14_9PEZI</name>
<dbReference type="InterPro" id="IPR056396">
    <property type="entry name" value="HEAT_SCC3-SA"/>
</dbReference>
<evidence type="ECO:0000256" key="1">
    <source>
        <dbReference type="SAM" id="MobiDB-lite"/>
    </source>
</evidence>
<dbReference type="SUPFAM" id="SSF48371">
    <property type="entry name" value="ARM repeat"/>
    <property type="match status" value="1"/>
</dbReference>
<sequence length="1198" mass="132247">MPARTSDMDSPTQGTSRRKSGRVVKKPDVLGSSAPPPAGSKRKRSDGETDEEDNGEVEQTGEDIDMPDASSSDSDSTEGEPDPEEIKERKKRARQSRAARGSRPPARKPAAKKPKPNGQKLSLAIRPATTKPKQRKTRAQPIEDADAVGGLYGDVFGKGKSIEDAAVSFMAAFSDHESAAMADLFNFVLKCAGCDHKIESYDVEDPDHFADKIGDIQEEYQAQGISEYPLIAKGRGKAAHNFKGTFIGFLNALISTATSADILFTEEAFMEVMAAWISTMASAGNRPFRHTATVAALTIMSALCEVGRDIVETSAKTLRQAEGEKKKKGRVNKARVTELENNVREAGARVEKIGNYLTLWFDTVFVHRYRDVDPNIRENCVQALSEWIILFPDHFFDGQYLRYLGWVLSDHNAKTRHAVLEALIKLYQDQDKLSGLRSFTERFRPRIVEMATRDSENSVRAAAVELLNFLRSAGFLEPDDIDAVGRLIFDSEPRVRKAVVGFFAENVKDMFESKVDDLGGQDALDETDLNDTDENYDSPRLEWMKLKCLVEILQSYDALDEIGSSDVVRVPGTDSYLLIPGGLESRLSLAAEVLYDRIPELKEWEVLAGYLLYDHTRTPEQNGATSDTETLFKQACRLDDKEEIILLEVLNASVKLRLTQAVEAASSHKRKAADRQEAQDLQETAARHLAQLIPRLLNKFGGLPDAALAVLRLEHVLNHEAFQALRQDVSTYSALLDDIKKQFLTHGKPQVLEEASLVLLHAKSHDDLEEVTTDKLSSLWEDTLNTLHALCRDRELSVRGNIADNVLTVLASTLLRISNLSQISDCTDPLEAPPLRSARAKAKVATDPALLSILAIVHRANTDPETGDVDAETGKREDALVANAARAISFYLMWKVQALQTLLANNDPVPRADIDKVRAARDEFIETLTAVLPARRGADELRIALAGILLDVFCVFTSLLRAKPARDADEVEEDADADGREACSALAIEVPRQTQDLLLQILGAAEKAYARRAKKTLEDNDEGAEDVDEDPESEDEADEDEDGEEGRLALELLAEKIICEYAGKLVLGLWAGVLDGPSEGQKKGGAGHVEARLRHNAKRLGANYKAVVDTLDAAKKGKKGRGGRKVTPARKVKEKANANAKSAAIVIDSEEEDEEERQATEEVEEEERQREEEANEQEERDEAEKEAEDAEIESVLGD</sequence>
<dbReference type="Proteomes" id="UP000799640">
    <property type="component" value="Unassembled WGS sequence"/>
</dbReference>
<organism evidence="3 4">
    <name type="scientific">Trichodelitschia bisporula</name>
    <dbReference type="NCBI Taxonomy" id="703511"/>
    <lineage>
        <taxon>Eukaryota</taxon>
        <taxon>Fungi</taxon>
        <taxon>Dikarya</taxon>
        <taxon>Ascomycota</taxon>
        <taxon>Pezizomycotina</taxon>
        <taxon>Dothideomycetes</taxon>
        <taxon>Dothideomycetes incertae sedis</taxon>
        <taxon>Phaeotrichales</taxon>
        <taxon>Phaeotrichaceae</taxon>
        <taxon>Trichodelitschia</taxon>
    </lineage>
</organism>
<proteinExistence type="predicted"/>
<dbReference type="PANTHER" id="PTHR11199">
    <property type="entry name" value="STROMAL ANTIGEN"/>
    <property type="match status" value="1"/>
</dbReference>
<dbReference type="InterPro" id="IPR013721">
    <property type="entry name" value="STAG"/>
</dbReference>
<feature type="region of interest" description="Disordered" evidence="1">
    <location>
        <begin position="1"/>
        <end position="142"/>
    </location>
</feature>
<evidence type="ECO:0000259" key="2">
    <source>
        <dbReference type="PROSITE" id="PS51425"/>
    </source>
</evidence>
<feature type="compositionally biased region" description="Acidic residues" evidence="1">
    <location>
        <begin position="75"/>
        <end position="85"/>
    </location>
</feature>
<dbReference type="GO" id="GO:0008278">
    <property type="term" value="C:cohesin complex"/>
    <property type="evidence" value="ECO:0007669"/>
    <property type="project" value="TreeGrafter"/>
</dbReference>
<feature type="compositionally biased region" description="Basic residues" evidence="1">
    <location>
        <begin position="105"/>
        <end position="115"/>
    </location>
</feature>
<feature type="compositionally biased region" description="Basic residues" evidence="1">
    <location>
        <begin position="1116"/>
        <end position="1133"/>
    </location>
</feature>
<dbReference type="GO" id="GO:0003682">
    <property type="term" value="F:chromatin binding"/>
    <property type="evidence" value="ECO:0007669"/>
    <property type="project" value="TreeGrafter"/>
</dbReference>
<dbReference type="GO" id="GO:0007062">
    <property type="term" value="P:sister chromatid cohesion"/>
    <property type="evidence" value="ECO:0007669"/>
    <property type="project" value="UniProtKB-ARBA"/>
</dbReference>
<dbReference type="InterPro" id="IPR011989">
    <property type="entry name" value="ARM-like"/>
</dbReference>
<dbReference type="GO" id="GO:0005634">
    <property type="term" value="C:nucleus"/>
    <property type="evidence" value="ECO:0007669"/>
    <property type="project" value="TreeGrafter"/>
</dbReference>
<dbReference type="AlphaFoldDB" id="A0A6G1HS14"/>
<keyword evidence="4" id="KW-1185">Reference proteome</keyword>
<feature type="domain" description="SCD" evidence="2">
    <location>
        <begin position="365"/>
        <end position="450"/>
    </location>
</feature>
<dbReference type="InterPro" id="IPR016024">
    <property type="entry name" value="ARM-type_fold"/>
</dbReference>
<dbReference type="Pfam" id="PF24571">
    <property type="entry name" value="HEAT_SCC3-SA"/>
    <property type="match status" value="1"/>
</dbReference>
<dbReference type="PANTHER" id="PTHR11199:SF0">
    <property type="entry name" value="LD34181P-RELATED"/>
    <property type="match status" value="1"/>
</dbReference>
<feature type="compositionally biased region" description="Acidic residues" evidence="1">
    <location>
        <begin position="1148"/>
        <end position="1166"/>
    </location>
</feature>
<dbReference type="InterPro" id="IPR020839">
    <property type="entry name" value="SCD"/>
</dbReference>
<evidence type="ECO:0000313" key="3">
    <source>
        <dbReference type="EMBL" id="KAF2398810.1"/>
    </source>
</evidence>
<dbReference type="EMBL" id="ML996699">
    <property type="protein sequence ID" value="KAF2398810.1"/>
    <property type="molecule type" value="Genomic_DNA"/>
</dbReference>
<dbReference type="Pfam" id="PF08514">
    <property type="entry name" value="STAG"/>
    <property type="match status" value="1"/>
</dbReference>
<dbReference type="OrthoDB" id="498590at2759"/>
<feature type="region of interest" description="Disordered" evidence="1">
    <location>
        <begin position="1115"/>
        <end position="1198"/>
    </location>
</feature>
<accession>A0A6G1HS14</accession>
<feature type="region of interest" description="Disordered" evidence="1">
    <location>
        <begin position="1013"/>
        <end position="1044"/>
    </location>
</feature>
<reference evidence="3" key="1">
    <citation type="journal article" date="2020" name="Stud. Mycol.">
        <title>101 Dothideomycetes genomes: a test case for predicting lifestyles and emergence of pathogens.</title>
        <authorList>
            <person name="Haridas S."/>
            <person name="Albert R."/>
            <person name="Binder M."/>
            <person name="Bloem J."/>
            <person name="Labutti K."/>
            <person name="Salamov A."/>
            <person name="Andreopoulos B."/>
            <person name="Baker S."/>
            <person name="Barry K."/>
            <person name="Bills G."/>
            <person name="Bluhm B."/>
            <person name="Cannon C."/>
            <person name="Castanera R."/>
            <person name="Culley D."/>
            <person name="Daum C."/>
            <person name="Ezra D."/>
            <person name="Gonzalez J."/>
            <person name="Henrissat B."/>
            <person name="Kuo A."/>
            <person name="Liang C."/>
            <person name="Lipzen A."/>
            <person name="Lutzoni F."/>
            <person name="Magnuson J."/>
            <person name="Mondo S."/>
            <person name="Nolan M."/>
            <person name="Ohm R."/>
            <person name="Pangilinan J."/>
            <person name="Park H.-J."/>
            <person name="Ramirez L."/>
            <person name="Alfaro M."/>
            <person name="Sun H."/>
            <person name="Tritt A."/>
            <person name="Yoshinaga Y."/>
            <person name="Zwiers L.-H."/>
            <person name="Turgeon B."/>
            <person name="Goodwin S."/>
            <person name="Spatafora J."/>
            <person name="Crous P."/>
            <person name="Grigoriev I."/>
        </authorList>
    </citation>
    <scope>NUCLEOTIDE SEQUENCE</scope>
    <source>
        <strain evidence="3">CBS 262.69</strain>
    </source>
</reference>
<dbReference type="Pfam" id="PF21581">
    <property type="entry name" value="SCD"/>
    <property type="match status" value="1"/>
</dbReference>
<dbReference type="PROSITE" id="PS51425">
    <property type="entry name" value="SCD"/>
    <property type="match status" value="1"/>
</dbReference>